<name>A0ABD2XNS7_9HYME</name>
<dbReference type="AlphaFoldDB" id="A0ABD2XNS7"/>
<feature type="compositionally biased region" description="Polar residues" evidence="1">
    <location>
        <begin position="91"/>
        <end position="100"/>
    </location>
</feature>
<accession>A0ABD2XNS7</accession>
<keyword evidence="3" id="KW-1185">Reference proteome</keyword>
<reference evidence="2 3" key="1">
    <citation type="journal article" date="2024" name="bioRxiv">
        <title>A reference genome for Trichogramma kaykai: A tiny desert-dwelling parasitoid wasp with competing sex-ratio distorters.</title>
        <authorList>
            <person name="Culotta J."/>
            <person name="Lindsey A.R."/>
        </authorList>
    </citation>
    <scope>NUCLEOTIDE SEQUENCE [LARGE SCALE GENOMIC DNA]</scope>
    <source>
        <strain evidence="2 3">KSX58</strain>
    </source>
</reference>
<feature type="region of interest" description="Disordered" evidence="1">
    <location>
        <begin position="1"/>
        <end position="100"/>
    </location>
</feature>
<organism evidence="2 3">
    <name type="scientific">Trichogramma kaykai</name>
    <dbReference type="NCBI Taxonomy" id="54128"/>
    <lineage>
        <taxon>Eukaryota</taxon>
        <taxon>Metazoa</taxon>
        <taxon>Ecdysozoa</taxon>
        <taxon>Arthropoda</taxon>
        <taxon>Hexapoda</taxon>
        <taxon>Insecta</taxon>
        <taxon>Pterygota</taxon>
        <taxon>Neoptera</taxon>
        <taxon>Endopterygota</taxon>
        <taxon>Hymenoptera</taxon>
        <taxon>Apocrita</taxon>
        <taxon>Proctotrupomorpha</taxon>
        <taxon>Chalcidoidea</taxon>
        <taxon>Trichogrammatidae</taxon>
        <taxon>Trichogramma</taxon>
    </lineage>
</organism>
<feature type="compositionally biased region" description="Basic and acidic residues" evidence="1">
    <location>
        <begin position="52"/>
        <end position="62"/>
    </location>
</feature>
<evidence type="ECO:0000313" key="2">
    <source>
        <dbReference type="EMBL" id="KAL3406922.1"/>
    </source>
</evidence>
<feature type="compositionally biased region" description="Low complexity" evidence="1">
    <location>
        <begin position="1"/>
        <end position="29"/>
    </location>
</feature>
<proteinExistence type="predicted"/>
<evidence type="ECO:0000313" key="3">
    <source>
        <dbReference type="Proteomes" id="UP001627154"/>
    </source>
</evidence>
<evidence type="ECO:0000256" key="1">
    <source>
        <dbReference type="SAM" id="MobiDB-lite"/>
    </source>
</evidence>
<sequence length="165" mass="19005">MSDTSSRQKQQQQQQQQQQQSRQRRVVTVVEEEEGSAAGGPKAKRRSLASPRIEECSGHDYFKGSLPPRRPRLPAPSQQREAPAAADNGTADHQSSQNRSQMSRLLLSFTITTSTARTCSWVASRAFDGTRPIHDIRTEFRRWRRRIVVCEFKKLRTRKRIFTPR</sequence>
<comment type="caution">
    <text evidence="2">The sequence shown here is derived from an EMBL/GenBank/DDBJ whole genome shotgun (WGS) entry which is preliminary data.</text>
</comment>
<dbReference type="Proteomes" id="UP001627154">
    <property type="component" value="Unassembled WGS sequence"/>
</dbReference>
<protein>
    <submittedName>
        <fullName evidence="2">Uncharacterized protein</fullName>
    </submittedName>
</protein>
<dbReference type="EMBL" id="JBJJXI010000018">
    <property type="protein sequence ID" value="KAL3406922.1"/>
    <property type="molecule type" value="Genomic_DNA"/>
</dbReference>
<gene>
    <name evidence="2" type="ORF">TKK_001034</name>
</gene>